<dbReference type="PATRIC" id="fig|1121448.10.peg.483"/>
<dbReference type="eggNOG" id="COG4227">
    <property type="taxonomic scope" value="Bacteria"/>
</dbReference>
<dbReference type="Pfam" id="PF18974">
    <property type="entry name" value="DUF5710"/>
    <property type="match status" value="1"/>
</dbReference>
<sequence length="708" mass="77832">MAKADKPPFHETFAAQIIEDLQKGTAPWVRPWQAGTLHAPFNPVSGTIYKGINRVMLSRRGFEDPRWMTLNQANTLDCRVHKGEKSQAIVFWQFSKEERVLDGDGKPVLGDNGAPLTQEVELARPIIRFSSVFHASQLDGDVPPFDPKTVAHAWDPHQKAEAILANSGAQILHNQRNRAFYSPLKDRIELPPREQFPAADGYYATALHELGHWTGHPSRLDREYGPFGSQTYAREELRAEIASWMLGQDLGIGHDPGQHLSYVDSWVSILKEDSFEIVRACRDAEKIKHFVMELEQQKHIETRQQDRPAPDVSLESNIPEKSKQAELAVEKTFLAVPYRQKNQAKALGAKWDPAAKLWFAPAGVDLAPLKPWLPEQVPAVEPTLSPHAEFGQALREAGLDLGGRDPIMDGQIHRVPLFNGPSHKPDGAYQGHLDGVPAGFIQNHKTGEKQIWKATGHVLTPEQKAALQTEAAQRREARQVALQEQHARAATRARETFDRAAPASPEQAYLEAKGIPPLGTRMDEQGRLLVPGCDIDGTIQTIQTIGPEGKRFEPGSRKQGAFFLIDPDGMLSKDPSSPICIAEGFATAASIHQSTGLPTVAAFDAGNLTPVAQALRDRHPTAPILLMADNDHALSSNVGLEKATRAAKAVGGKVIAPESSAQEKARGLTDWNDLHQARGLEAVRRDLQQGIAKAKAPRAKTQENGVKL</sequence>
<dbReference type="InterPro" id="IPR043764">
    <property type="entry name" value="DUF5710"/>
</dbReference>
<dbReference type="AlphaFoldDB" id="T2G8Z9"/>
<dbReference type="InterPro" id="IPR006171">
    <property type="entry name" value="TOPRIM_dom"/>
</dbReference>
<dbReference type="STRING" id="1121448.DGI_0486"/>
<dbReference type="Pfam" id="PF13362">
    <property type="entry name" value="Toprim_3"/>
    <property type="match status" value="1"/>
</dbReference>
<dbReference type="InterPro" id="IPR041459">
    <property type="entry name" value="MPTase-PolyVal"/>
</dbReference>
<reference evidence="3" key="2">
    <citation type="submission" date="2013-07" db="EMBL/GenBank/DDBJ databases">
        <authorList>
            <person name="Morais-Silva F.O."/>
            <person name="Rezende A.M."/>
            <person name="Pimentel C."/>
            <person name="Resende D.M."/>
            <person name="Santos C.I."/>
            <person name="Clemente C."/>
            <person name="de Oliveira L.M."/>
            <person name="da Silva S.M."/>
            <person name="Costa D.A."/>
            <person name="Varela-Raposo A."/>
            <person name="Horacio E.C.A."/>
            <person name="Matos M."/>
            <person name="Flores O."/>
            <person name="Ruiz J.C."/>
            <person name="Rodrigues-Pousada C."/>
        </authorList>
    </citation>
    <scope>NUCLEOTIDE SEQUENCE [LARGE SCALE GENOMIC DNA]</scope>
    <source>
        <strain evidence="3">ATCC 19364 / DSM 1382 / NCIMB 9332 / VKM B-1759</strain>
    </source>
</reference>
<name>T2G8Z9_MEGG1</name>
<dbReference type="EMBL" id="CP006585">
    <property type="protein sequence ID" value="AGW12397.1"/>
    <property type="molecule type" value="Genomic_DNA"/>
</dbReference>
<dbReference type="CDD" id="cd01029">
    <property type="entry name" value="TOPRIM_primases"/>
    <property type="match status" value="1"/>
</dbReference>
<dbReference type="RefSeq" id="WP_021759028.1">
    <property type="nucleotide sequence ID" value="NC_022444.1"/>
</dbReference>
<dbReference type="InterPro" id="IPR013610">
    <property type="entry name" value="ArdC_N"/>
</dbReference>
<protein>
    <recommendedName>
        <fullName evidence="1">Toprim domain-containing protein</fullName>
    </recommendedName>
</protein>
<organism evidence="2 3">
    <name type="scientific">Megalodesulfovibrio gigas (strain ATCC 19364 / DSM 1382 / NCIMB 9332 / VKM B-1759)</name>
    <name type="common">Desulfovibrio gigas</name>
    <dbReference type="NCBI Taxonomy" id="1121448"/>
    <lineage>
        <taxon>Bacteria</taxon>
        <taxon>Pseudomonadati</taxon>
        <taxon>Thermodesulfobacteriota</taxon>
        <taxon>Desulfovibrionia</taxon>
        <taxon>Desulfovibrionales</taxon>
        <taxon>Desulfovibrionaceae</taxon>
        <taxon>Megalodesulfovibrio</taxon>
    </lineage>
</organism>
<dbReference type="HOGENOM" id="CLU_006100_0_0_7"/>
<dbReference type="eggNOG" id="COG4643">
    <property type="taxonomic scope" value="Bacteria"/>
</dbReference>
<gene>
    <name evidence="2" type="ORF">DGI_0486</name>
</gene>
<keyword evidence="3" id="KW-1185">Reference proteome</keyword>
<dbReference type="OrthoDB" id="9792687at2"/>
<dbReference type="SMART" id="SM00493">
    <property type="entry name" value="TOPRIM"/>
    <property type="match status" value="1"/>
</dbReference>
<proteinExistence type="predicted"/>
<dbReference type="InterPro" id="IPR034154">
    <property type="entry name" value="TOPRIM_DnaG/twinkle"/>
</dbReference>
<evidence type="ECO:0000259" key="1">
    <source>
        <dbReference type="PROSITE" id="PS50880"/>
    </source>
</evidence>
<dbReference type="Proteomes" id="UP000016587">
    <property type="component" value="Chromosome"/>
</dbReference>
<dbReference type="KEGG" id="dgg:DGI_0486"/>
<evidence type="ECO:0000313" key="3">
    <source>
        <dbReference type="Proteomes" id="UP000016587"/>
    </source>
</evidence>
<dbReference type="PROSITE" id="PS50880">
    <property type="entry name" value="TOPRIM"/>
    <property type="match status" value="1"/>
</dbReference>
<feature type="domain" description="Toprim" evidence="1">
    <location>
        <begin position="577"/>
        <end position="665"/>
    </location>
</feature>
<dbReference type="Pfam" id="PF08401">
    <property type="entry name" value="ArdcN"/>
    <property type="match status" value="1"/>
</dbReference>
<reference evidence="2 3" key="1">
    <citation type="journal article" date="2013" name="J. Bacteriol.">
        <title>Roles of HynAB and Ech, the only two hydrogenases found in the model sulfate reducer Desulfovibrio gigas.</title>
        <authorList>
            <person name="Morais-Silva F.O."/>
            <person name="Santos C.I."/>
            <person name="Rodrigues R."/>
            <person name="Pereira I.A."/>
            <person name="Rodrigues-Pousada C."/>
        </authorList>
    </citation>
    <scope>NUCLEOTIDE SEQUENCE [LARGE SCALE GENOMIC DNA]</scope>
    <source>
        <strain evidence="3">ATCC 19364 / DSM 1382 / NCIMB 9332 / VKM B-1759</strain>
    </source>
</reference>
<dbReference type="Pfam" id="PF18818">
    <property type="entry name" value="MPTase-PolyVal"/>
    <property type="match status" value="1"/>
</dbReference>
<accession>T2G8Z9</accession>
<dbReference type="GO" id="GO:0003697">
    <property type="term" value="F:single-stranded DNA binding"/>
    <property type="evidence" value="ECO:0007669"/>
    <property type="project" value="InterPro"/>
</dbReference>
<evidence type="ECO:0000313" key="2">
    <source>
        <dbReference type="EMBL" id="AGW12397.1"/>
    </source>
</evidence>